<feature type="signal peptide" evidence="2">
    <location>
        <begin position="1"/>
        <end position="29"/>
    </location>
</feature>
<accession>A0AB39BN50</accession>
<dbReference type="EMBL" id="CP162550">
    <property type="protein sequence ID" value="XDI35114.1"/>
    <property type="molecule type" value="Genomic_DNA"/>
</dbReference>
<evidence type="ECO:0008006" key="4">
    <source>
        <dbReference type="Google" id="ProtNLM"/>
    </source>
</evidence>
<name>A0AB39BN50_9BACI</name>
<sequence>MLKKSMNRMNKAWLTAMALIFMVVNPSLVGANAFKNVDIGGDKVKMDNGNASGFFSQGNDLLYVLLGLAGMWVVACVIFAGVKLSAAQSNPQNRTQGFIGLAMACLGGFVVYKCLEIVGWIGGLGA</sequence>
<keyword evidence="3" id="KW-0614">Plasmid</keyword>
<reference evidence="3" key="1">
    <citation type="submission" date="2024-07" db="EMBL/GenBank/DDBJ databases">
        <title>Identification and characteristics of an arsenic-resistant bacterial isolate, which belongs to a novel species.</title>
        <authorList>
            <person name="Juszczyk A."/>
            <person name="Kowalczyk A."/>
            <person name="Was K."/>
            <person name="Kosowicz W."/>
            <person name="Budzyn A."/>
            <person name="Latowski D."/>
        </authorList>
    </citation>
    <scope>NUCLEOTIDE SEQUENCE</scope>
    <source>
        <strain evidence="3">As8PL</strain>
        <plasmid evidence="3">unnamed</plasmid>
    </source>
</reference>
<feature type="transmembrane region" description="Helical" evidence="1">
    <location>
        <begin position="98"/>
        <end position="121"/>
    </location>
</feature>
<keyword evidence="1" id="KW-0472">Membrane</keyword>
<keyword evidence="2" id="KW-0732">Signal</keyword>
<dbReference type="InterPro" id="IPR043993">
    <property type="entry name" value="T4SS_pilin"/>
</dbReference>
<dbReference type="RefSeq" id="WP_368502731.1">
    <property type="nucleotide sequence ID" value="NZ_CP162550.1"/>
</dbReference>
<organism evidence="3">
    <name type="scientific">Alkalihalophilus sp. As8PL</name>
    <dbReference type="NCBI Taxonomy" id="3237103"/>
    <lineage>
        <taxon>Bacteria</taxon>
        <taxon>Bacillati</taxon>
        <taxon>Bacillota</taxon>
        <taxon>Bacilli</taxon>
        <taxon>Bacillales</taxon>
        <taxon>Bacillaceae</taxon>
        <taxon>Alkalihalophilus</taxon>
    </lineage>
</organism>
<evidence type="ECO:0000313" key="3">
    <source>
        <dbReference type="EMBL" id="XDI35114.1"/>
    </source>
</evidence>
<dbReference type="Pfam" id="PF18895">
    <property type="entry name" value="T4SS_pilin"/>
    <property type="match status" value="1"/>
</dbReference>
<keyword evidence="1" id="KW-1133">Transmembrane helix</keyword>
<dbReference type="AlphaFoldDB" id="A0AB39BN50"/>
<evidence type="ECO:0000256" key="1">
    <source>
        <dbReference type="SAM" id="Phobius"/>
    </source>
</evidence>
<gene>
    <name evidence="3" type="ORF">AB3N04_01130</name>
</gene>
<evidence type="ECO:0000256" key="2">
    <source>
        <dbReference type="SAM" id="SignalP"/>
    </source>
</evidence>
<keyword evidence="1" id="KW-0812">Transmembrane</keyword>
<proteinExistence type="predicted"/>
<feature type="transmembrane region" description="Helical" evidence="1">
    <location>
        <begin position="61"/>
        <end position="86"/>
    </location>
</feature>
<geneLocation type="plasmid" evidence="3">
    <name>unnamed</name>
</geneLocation>
<protein>
    <recommendedName>
        <fullName evidence="4">TrbC/VIRB2 family protein</fullName>
    </recommendedName>
</protein>
<feature type="chain" id="PRO_5044304689" description="TrbC/VIRB2 family protein" evidence="2">
    <location>
        <begin position="30"/>
        <end position="126"/>
    </location>
</feature>